<sequence length="248" mass="25210">MVASSRTKGNGKNSATLARRKAAMARAAERMAERRREAEETEARRLRQEAAFDELVADFELAVEDETAAAAEVEEEIARVRERGQVRIDAAKAAAARVVLAMGEAGETVAGCGQRLGVGVERVKELRRLGRETAEGAVPEKRKADAPGKTADAEKTAAEKESGGGPGGEQQRGGGRGAGQADDRPRGSGAAPVAAPPVTAPAVPPALGADPVRSAPPAAPPGVPSAGTPAGPSGAPGGARPGWPESPR</sequence>
<keyword evidence="3" id="KW-1185">Reference proteome</keyword>
<comment type="caution">
    <text evidence="2">The sequence shown here is derived from an EMBL/GenBank/DDBJ whole genome shotgun (WGS) entry which is preliminary data.</text>
</comment>
<evidence type="ECO:0000313" key="3">
    <source>
        <dbReference type="Proteomes" id="UP001221150"/>
    </source>
</evidence>
<evidence type="ECO:0008006" key="4">
    <source>
        <dbReference type="Google" id="ProtNLM"/>
    </source>
</evidence>
<proteinExistence type="predicted"/>
<protein>
    <recommendedName>
        <fullName evidence="4">Translation initiation factor IF-2</fullName>
    </recommendedName>
</protein>
<feature type="region of interest" description="Disordered" evidence="1">
    <location>
        <begin position="1"/>
        <end position="41"/>
    </location>
</feature>
<feature type="compositionally biased region" description="Basic and acidic residues" evidence="1">
    <location>
        <begin position="129"/>
        <end position="162"/>
    </location>
</feature>
<organism evidence="2 3">
    <name type="scientific">Streptomyces tropicalis</name>
    <dbReference type="NCBI Taxonomy" id="3034234"/>
    <lineage>
        <taxon>Bacteria</taxon>
        <taxon>Bacillati</taxon>
        <taxon>Actinomycetota</taxon>
        <taxon>Actinomycetes</taxon>
        <taxon>Kitasatosporales</taxon>
        <taxon>Streptomycetaceae</taxon>
        <taxon>Streptomyces</taxon>
    </lineage>
</organism>
<feature type="compositionally biased region" description="Gly residues" evidence="1">
    <location>
        <begin position="163"/>
        <end position="178"/>
    </location>
</feature>
<feature type="compositionally biased region" description="Pro residues" evidence="1">
    <location>
        <begin position="194"/>
        <end position="204"/>
    </location>
</feature>
<gene>
    <name evidence="2" type="ORF">P3H78_31300</name>
</gene>
<evidence type="ECO:0000313" key="2">
    <source>
        <dbReference type="EMBL" id="MDF3303021.1"/>
    </source>
</evidence>
<name>A0ABT6AF98_9ACTN</name>
<dbReference type="RefSeq" id="WP_276112572.1">
    <property type="nucleotide sequence ID" value="NZ_JARJBB010000037.1"/>
</dbReference>
<feature type="compositionally biased region" description="Basic and acidic residues" evidence="1">
    <location>
        <begin position="27"/>
        <end position="41"/>
    </location>
</feature>
<feature type="region of interest" description="Disordered" evidence="1">
    <location>
        <begin position="129"/>
        <end position="248"/>
    </location>
</feature>
<reference evidence="2 3" key="1">
    <citation type="submission" date="2023-03" db="EMBL/GenBank/DDBJ databases">
        <title>Draft genome sequence of Streptomyces sp. K1PA1 isolated from peat swamp forest in Thailand.</title>
        <authorList>
            <person name="Klaysubun C."/>
            <person name="Duangmal K."/>
        </authorList>
    </citation>
    <scope>NUCLEOTIDE SEQUENCE [LARGE SCALE GENOMIC DNA]</scope>
    <source>
        <strain evidence="2 3">K1PA1</strain>
    </source>
</reference>
<feature type="compositionally biased region" description="Low complexity" evidence="1">
    <location>
        <begin position="224"/>
        <end position="233"/>
    </location>
</feature>
<dbReference type="EMBL" id="JARJBB010000037">
    <property type="protein sequence ID" value="MDF3303021.1"/>
    <property type="molecule type" value="Genomic_DNA"/>
</dbReference>
<accession>A0ABT6AF98</accession>
<evidence type="ECO:0000256" key="1">
    <source>
        <dbReference type="SAM" id="MobiDB-lite"/>
    </source>
</evidence>
<dbReference type="Proteomes" id="UP001221150">
    <property type="component" value="Unassembled WGS sequence"/>
</dbReference>
<feature type="compositionally biased region" description="Polar residues" evidence="1">
    <location>
        <begin position="1"/>
        <end position="14"/>
    </location>
</feature>